<dbReference type="VEuPathDB" id="FungiDB:H310_09507"/>
<reference evidence="13 14" key="1">
    <citation type="submission" date="2018-08" db="EMBL/GenBank/DDBJ databases">
        <title>Aphanomyces genome sequencing and annotation.</title>
        <authorList>
            <person name="Minardi D."/>
            <person name="Oidtmann B."/>
            <person name="Van Der Giezen M."/>
            <person name="Studholme D.J."/>
        </authorList>
    </citation>
    <scope>NUCLEOTIDE SEQUENCE [LARGE SCALE GENOMIC DNA]</scope>
    <source>
        <strain evidence="13 14">NJM0002</strain>
    </source>
</reference>
<sequence>MKVTVALSFMAAVVQAKVSVHVRRELEVKESVGAIVFLNTNVNVEKLAFTEGTSHKETVFNALSAEASTFESTIQSLLPASAARIEYNSWIASATFMDGLTKQDIEVLAKSPKVRKITGRFTTHLDTPIVDEKAITATEGVNQWGVETVGAPSIWKYFTGKGVVVGSIDTGAEYRHEAIKNNWRSNKGWFNPYNGTAYELPIDSAQHGTHTIGTIVGKNGIGVAPDAQWISCMGLYVNTGTDVALAKCAEFMVCPTRLDGTRPECKLGADVINNSWGSQGDYDDFYEASVTAWRAAGITPIFSNGNAGPKCQTTGLPGGYTRVISVGAIGSYTDEPNKLAFFSSKGPSVAKHVNGTAVTLIKPDISAPGFFTLSADAKNLTGYMKMAGTSMAGPHVAGVVALMKSAQSDLTYDEIYSYLTKTADRDMLEPEPVQWTRPDGSLISPGYPNCGGVSDASWPNNRFGFGRVNVGTILRDGKFNDTPTKMPTTVAPTPQPTSAPTTTPCPTSITPKPTSAPTTTPCPTSITPKPTSAPTTTPCPTSITPKPTSAPTTTPCPTNIT</sequence>
<keyword evidence="14" id="KW-1185">Reference proteome</keyword>
<dbReference type="GO" id="GO:0006508">
    <property type="term" value="P:proteolysis"/>
    <property type="evidence" value="ECO:0007669"/>
    <property type="project" value="UniProtKB-KW"/>
</dbReference>
<accession>A0A3R6YTH9</accession>
<dbReference type="InterPro" id="IPR023828">
    <property type="entry name" value="Peptidase_S8_Ser-AS"/>
</dbReference>
<dbReference type="InterPro" id="IPR036852">
    <property type="entry name" value="Peptidase_S8/S53_dom_sf"/>
</dbReference>
<dbReference type="PROSITE" id="PS51892">
    <property type="entry name" value="SUBTILASE"/>
    <property type="match status" value="1"/>
</dbReference>
<comment type="catalytic activity">
    <reaction evidence="5">
        <text>Hydrolysis of proteins with broad specificity for peptide bonds, and a preference for a large uncharged residue in P1. Hydrolyzes peptide amides.</text>
        <dbReference type="EC" id="3.4.21.62"/>
    </reaction>
</comment>
<evidence type="ECO:0000256" key="2">
    <source>
        <dbReference type="ARBA" id="ARBA00022670"/>
    </source>
</evidence>
<evidence type="ECO:0000256" key="5">
    <source>
        <dbReference type="ARBA" id="ARBA00023529"/>
    </source>
</evidence>
<dbReference type="PRINTS" id="PR00723">
    <property type="entry name" value="SUBTILISIN"/>
</dbReference>
<feature type="active site" description="Charge relay system" evidence="7 8">
    <location>
        <position position="390"/>
    </location>
</feature>
<keyword evidence="4 8" id="KW-0720">Serine protease</keyword>
<evidence type="ECO:0000256" key="10">
    <source>
        <dbReference type="SAM" id="SignalP"/>
    </source>
</evidence>
<feature type="active site" description="Charge relay system" evidence="7 8">
    <location>
        <position position="169"/>
    </location>
</feature>
<dbReference type="Pfam" id="PF00082">
    <property type="entry name" value="Peptidase_S8"/>
    <property type="match status" value="1"/>
</dbReference>
<feature type="domain" description="Peptidase S8/S53" evidence="11">
    <location>
        <begin position="160"/>
        <end position="430"/>
    </location>
</feature>
<keyword evidence="3 8" id="KW-0378">Hydrolase</keyword>
<organism evidence="13 14">
    <name type="scientific">Aphanomyces invadans</name>
    <dbReference type="NCBI Taxonomy" id="157072"/>
    <lineage>
        <taxon>Eukaryota</taxon>
        <taxon>Sar</taxon>
        <taxon>Stramenopiles</taxon>
        <taxon>Oomycota</taxon>
        <taxon>Saprolegniomycetes</taxon>
        <taxon>Saprolegniales</taxon>
        <taxon>Verrucalvaceae</taxon>
        <taxon>Aphanomyces</taxon>
    </lineage>
</organism>
<feature type="signal peptide" evidence="10">
    <location>
        <begin position="1"/>
        <end position="16"/>
    </location>
</feature>
<dbReference type="InterPro" id="IPR015500">
    <property type="entry name" value="Peptidase_S8_subtilisin-rel"/>
</dbReference>
<evidence type="ECO:0000313" key="13">
    <source>
        <dbReference type="EMBL" id="RHY24768.1"/>
    </source>
</evidence>
<evidence type="ECO:0000256" key="6">
    <source>
        <dbReference type="ARBA" id="ARBA00023619"/>
    </source>
</evidence>
<dbReference type="GO" id="GO:0004252">
    <property type="term" value="F:serine-type endopeptidase activity"/>
    <property type="evidence" value="ECO:0007669"/>
    <property type="project" value="UniProtKB-UniRule"/>
</dbReference>
<feature type="region of interest" description="Disordered" evidence="9">
    <location>
        <begin position="479"/>
        <end position="561"/>
    </location>
</feature>
<keyword evidence="10" id="KW-0732">Signal</keyword>
<evidence type="ECO:0000256" key="4">
    <source>
        <dbReference type="ARBA" id="ARBA00022825"/>
    </source>
</evidence>
<evidence type="ECO:0000259" key="11">
    <source>
        <dbReference type="Pfam" id="PF00082"/>
    </source>
</evidence>
<gene>
    <name evidence="13" type="ORF">DYB32_008703</name>
    <name evidence="12" type="ORF">DYB32_009164</name>
</gene>
<dbReference type="EMBL" id="QUSY01001810">
    <property type="protein sequence ID" value="RHY23510.1"/>
    <property type="molecule type" value="Genomic_DNA"/>
</dbReference>
<dbReference type="PANTHER" id="PTHR43806:SF67">
    <property type="entry name" value="EGF-LIKE DOMAIN-CONTAINING PROTEIN"/>
    <property type="match status" value="1"/>
</dbReference>
<dbReference type="AlphaFoldDB" id="A0A3R6YTH9"/>
<proteinExistence type="inferred from homology"/>
<protein>
    <recommendedName>
        <fullName evidence="6">subtilisin</fullName>
        <ecNumber evidence="6">3.4.21.62</ecNumber>
    </recommendedName>
</protein>
<dbReference type="InterPro" id="IPR050131">
    <property type="entry name" value="Peptidase_S8_subtilisin-like"/>
</dbReference>
<dbReference type="EMBL" id="QUSY01001505">
    <property type="protein sequence ID" value="RHY24768.1"/>
    <property type="molecule type" value="Genomic_DNA"/>
</dbReference>
<comment type="similarity">
    <text evidence="1 8">Belongs to the peptidase S8 family.</text>
</comment>
<dbReference type="InterPro" id="IPR000209">
    <property type="entry name" value="Peptidase_S8/S53_dom"/>
</dbReference>
<keyword evidence="2 8" id="KW-0645">Protease</keyword>
<dbReference type="Gene3D" id="3.40.50.200">
    <property type="entry name" value="Peptidase S8/S53 domain"/>
    <property type="match status" value="1"/>
</dbReference>
<name>A0A3R6YTH9_9STRA</name>
<feature type="non-terminal residue" evidence="13">
    <location>
        <position position="561"/>
    </location>
</feature>
<evidence type="ECO:0000256" key="7">
    <source>
        <dbReference type="PIRSR" id="PIRSR615500-1"/>
    </source>
</evidence>
<feature type="active site" description="Charge relay system" evidence="7 8">
    <location>
        <position position="207"/>
    </location>
</feature>
<dbReference type="SUPFAM" id="SSF52743">
    <property type="entry name" value="Subtilisin-like"/>
    <property type="match status" value="1"/>
</dbReference>
<dbReference type="Proteomes" id="UP000285060">
    <property type="component" value="Unassembled WGS sequence"/>
</dbReference>
<evidence type="ECO:0000256" key="8">
    <source>
        <dbReference type="PROSITE-ProRule" id="PRU01240"/>
    </source>
</evidence>
<evidence type="ECO:0000313" key="14">
    <source>
        <dbReference type="Proteomes" id="UP000285060"/>
    </source>
</evidence>
<evidence type="ECO:0000313" key="12">
    <source>
        <dbReference type="EMBL" id="RHY23510.1"/>
    </source>
</evidence>
<evidence type="ECO:0000256" key="1">
    <source>
        <dbReference type="ARBA" id="ARBA00011073"/>
    </source>
</evidence>
<dbReference type="EC" id="3.4.21.62" evidence="6"/>
<comment type="caution">
    <text evidence="13">The sequence shown here is derived from an EMBL/GenBank/DDBJ whole genome shotgun (WGS) entry which is preliminary data.</text>
</comment>
<feature type="chain" id="PRO_5038304501" description="subtilisin" evidence="10">
    <location>
        <begin position="17"/>
        <end position="561"/>
    </location>
</feature>
<dbReference type="PROSITE" id="PS00138">
    <property type="entry name" value="SUBTILASE_SER"/>
    <property type="match status" value="1"/>
</dbReference>
<feature type="compositionally biased region" description="Low complexity" evidence="9">
    <location>
        <begin position="487"/>
        <end position="561"/>
    </location>
</feature>
<evidence type="ECO:0000256" key="9">
    <source>
        <dbReference type="SAM" id="MobiDB-lite"/>
    </source>
</evidence>
<dbReference type="PANTHER" id="PTHR43806">
    <property type="entry name" value="PEPTIDASE S8"/>
    <property type="match status" value="1"/>
</dbReference>
<evidence type="ECO:0000256" key="3">
    <source>
        <dbReference type="ARBA" id="ARBA00022801"/>
    </source>
</evidence>